<feature type="compositionally biased region" description="Basic and acidic residues" evidence="5">
    <location>
        <begin position="917"/>
        <end position="929"/>
    </location>
</feature>
<dbReference type="PANTHER" id="PTHR12011:SF347">
    <property type="entry name" value="FI21270P1-RELATED"/>
    <property type="match status" value="1"/>
</dbReference>
<evidence type="ECO:0000256" key="4">
    <source>
        <dbReference type="ARBA" id="ARBA00023136"/>
    </source>
</evidence>
<comment type="caution">
    <text evidence="7">The sequence shown here is derived from an EMBL/GenBank/DDBJ whole genome shotgun (WGS) entry which is preliminary data.</text>
</comment>
<keyword evidence="3 6" id="KW-1133">Transmembrane helix</keyword>
<dbReference type="Gene3D" id="1.20.1070.10">
    <property type="entry name" value="Rhodopsin 7-helix transmembrane proteins"/>
    <property type="match status" value="1"/>
</dbReference>
<dbReference type="SUPFAM" id="SSF81321">
    <property type="entry name" value="Family A G protein-coupled receptor-like"/>
    <property type="match status" value="1"/>
</dbReference>
<gene>
    <name evidence="7" type="ORF">Pcinc_015777</name>
</gene>
<dbReference type="EMBL" id="JAWQEG010001410">
    <property type="protein sequence ID" value="KAK3879668.1"/>
    <property type="molecule type" value="Genomic_DNA"/>
</dbReference>
<comment type="subcellular location">
    <subcellularLocation>
        <location evidence="1">Membrane</location>
        <topology evidence="1">Multi-pass membrane protein</topology>
    </subcellularLocation>
</comment>
<dbReference type="Gene3D" id="2.60.120.200">
    <property type="match status" value="1"/>
</dbReference>
<dbReference type="InterPro" id="IPR000832">
    <property type="entry name" value="GPCR_2_secretin-like"/>
</dbReference>
<dbReference type="SUPFAM" id="SSF49899">
    <property type="entry name" value="Concanavalin A-like lectins/glucanases"/>
    <property type="match status" value="1"/>
</dbReference>
<feature type="region of interest" description="Disordered" evidence="5">
    <location>
        <begin position="912"/>
        <end position="980"/>
    </location>
</feature>
<keyword evidence="2 6" id="KW-0812">Transmembrane</keyword>
<dbReference type="Pfam" id="PF01825">
    <property type="entry name" value="GPS"/>
    <property type="match status" value="1"/>
</dbReference>
<dbReference type="InterPro" id="IPR046338">
    <property type="entry name" value="GAIN_dom_sf"/>
</dbReference>
<evidence type="ECO:0000313" key="8">
    <source>
        <dbReference type="Proteomes" id="UP001286313"/>
    </source>
</evidence>
<feature type="transmembrane region" description="Helical" evidence="6">
    <location>
        <begin position="800"/>
        <end position="820"/>
    </location>
</feature>
<proteinExistence type="predicted"/>
<dbReference type="Gene3D" id="2.60.220.50">
    <property type="match status" value="1"/>
</dbReference>
<feature type="transmembrane region" description="Helical" evidence="6">
    <location>
        <begin position="687"/>
        <end position="708"/>
    </location>
</feature>
<dbReference type="SMART" id="SM00303">
    <property type="entry name" value="GPS"/>
    <property type="match status" value="1"/>
</dbReference>
<dbReference type="Proteomes" id="UP001286313">
    <property type="component" value="Unassembled WGS sequence"/>
</dbReference>
<organism evidence="7 8">
    <name type="scientific">Petrolisthes cinctipes</name>
    <name type="common">Flat porcelain crab</name>
    <dbReference type="NCBI Taxonomy" id="88211"/>
    <lineage>
        <taxon>Eukaryota</taxon>
        <taxon>Metazoa</taxon>
        <taxon>Ecdysozoa</taxon>
        <taxon>Arthropoda</taxon>
        <taxon>Crustacea</taxon>
        <taxon>Multicrustacea</taxon>
        <taxon>Malacostraca</taxon>
        <taxon>Eumalacostraca</taxon>
        <taxon>Eucarida</taxon>
        <taxon>Decapoda</taxon>
        <taxon>Pleocyemata</taxon>
        <taxon>Anomura</taxon>
        <taxon>Galatheoidea</taxon>
        <taxon>Porcellanidae</taxon>
        <taxon>Petrolisthes</taxon>
    </lineage>
</organism>
<dbReference type="InterPro" id="IPR000203">
    <property type="entry name" value="GPS"/>
</dbReference>
<name>A0AAE1KQ45_PETCI</name>
<dbReference type="InterPro" id="IPR013320">
    <property type="entry name" value="ConA-like_dom_sf"/>
</dbReference>
<evidence type="ECO:0000256" key="2">
    <source>
        <dbReference type="ARBA" id="ARBA00022692"/>
    </source>
</evidence>
<protein>
    <submittedName>
        <fullName evidence="7">Uncharacterized protein</fullName>
    </submittedName>
</protein>
<dbReference type="GO" id="GO:0004930">
    <property type="term" value="F:G protein-coupled receptor activity"/>
    <property type="evidence" value="ECO:0007669"/>
    <property type="project" value="InterPro"/>
</dbReference>
<feature type="transmembrane region" description="Helical" evidence="6">
    <location>
        <begin position="720"/>
        <end position="738"/>
    </location>
</feature>
<evidence type="ECO:0000256" key="5">
    <source>
        <dbReference type="SAM" id="MobiDB-lite"/>
    </source>
</evidence>
<accession>A0AAE1KQ45</accession>
<reference evidence="7" key="1">
    <citation type="submission" date="2023-10" db="EMBL/GenBank/DDBJ databases">
        <title>Genome assemblies of two species of porcelain crab, Petrolisthes cinctipes and Petrolisthes manimaculis (Anomura: Porcellanidae).</title>
        <authorList>
            <person name="Angst P."/>
        </authorList>
    </citation>
    <scope>NUCLEOTIDE SEQUENCE</scope>
    <source>
        <strain evidence="7">PB745_01</strain>
        <tissue evidence="7">Gill</tissue>
    </source>
</reference>
<keyword evidence="4 6" id="KW-0472">Membrane</keyword>
<feature type="transmembrane region" description="Helical" evidence="6">
    <location>
        <begin position="841"/>
        <end position="861"/>
    </location>
</feature>
<feature type="transmembrane region" description="Helical" evidence="6">
    <location>
        <begin position="873"/>
        <end position="896"/>
    </location>
</feature>
<keyword evidence="8" id="KW-1185">Reference proteome</keyword>
<sequence length="980" mass="108951">MEYQEMKEKIQHYAEANFEFLHPNGTEDVESDPFPDTDVHTQSYEDTTDSHYPDIEQSFTDANGVENNYGISSGPFGFNKAVQLEALKQQCLKKQESDATSGDCTHNPITCADGLSLSIWVKKVYGMDIFISHAQSHSYPREYIFSTGGDAQGHPGVALYHQGVMLEGVVSTGDEYWKEKAYGGVFNDTWTNVGLVWHPDTGLQVTINHEVLFNRQYPETAPSAKPGLSPPQTIIGCHRTGSNETYTGYTDAEFDELAVWSRPLAGADLLLMLGGYDNNPKMSEMSVFLNKSDMSDPNQKNAALNLLSGILAAEPSTATTDNNTTTSDNTTMEAQAEKEAEAFKDAVNMARSFMNPDSAASCLTETEIDQSLVVANLLSNLLHSDKQSKWHNYEKENSQGAPVSLLNQATEYIVAVGKASGCDEEVNDRFAVTEDKVHMEINRWKISELQKPSQSFSGPRYDNTKLRNRWEDPKEIVTVSMGTHTDPRCKDRTTNIVLAIYDNVQMHTHLPLDLDKETFNTKAPHLLDTRVAGLMAGTDPDWMKDGEINPYSPHCDLNSPTLEVYYTLAHLVPKPSRRTPQFHSEDEETEIYTRHCVRWNSSKGDKGGWDKTDCSVVYSTTHYTRCTCKQTGLYAVLAELREPKDTSDHPDWLLTVLLALYSISGLCLIFFILVVALVGVLKEQFHLLGLCLAVSVLGGSCAMIATLFDTVTEDRHDCATLGVALHLCYLAAGAWMAMIGHATFKCITSGIVDGQMKQYALLAGGLTFFCVGIPLCFYLHDLGDDPYCFISWEPEPKYFFFGPLTIFIGVALFCVGVIFLNLHTAALRNNPTMGDYRTFSIGSAILIIYFSITWIIGGINYMRVDLGFSMYPYFQILNSLLGVMLLLCIGVGSSRFRMAVAGQAKRRAEMFQNHVNKTNERERLQESPRQDSAPTPPTRPVSRAFSADGARPKTIDSEFPSRPSSAQMVRPWSGPAQLED</sequence>
<dbReference type="PANTHER" id="PTHR12011">
    <property type="entry name" value="ADHESION G-PROTEIN COUPLED RECEPTOR"/>
    <property type="match status" value="1"/>
</dbReference>
<evidence type="ECO:0000256" key="3">
    <source>
        <dbReference type="ARBA" id="ARBA00022989"/>
    </source>
</evidence>
<evidence type="ECO:0000256" key="6">
    <source>
        <dbReference type="SAM" id="Phobius"/>
    </source>
</evidence>
<feature type="transmembrane region" description="Helical" evidence="6">
    <location>
        <begin position="759"/>
        <end position="780"/>
    </location>
</feature>
<evidence type="ECO:0000256" key="1">
    <source>
        <dbReference type="ARBA" id="ARBA00004141"/>
    </source>
</evidence>
<dbReference type="Pfam" id="PF00002">
    <property type="entry name" value="7tm_2"/>
    <property type="match status" value="1"/>
</dbReference>
<feature type="transmembrane region" description="Helical" evidence="6">
    <location>
        <begin position="652"/>
        <end position="680"/>
    </location>
</feature>
<evidence type="ECO:0000313" key="7">
    <source>
        <dbReference type="EMBL" id="KAK3879668.1"/>
    </source>
</evidence>
<dbReference type="GO" id="GO:0005886">
    <property type="term" value="C:plasma membrane"/>
    <property type="evidence" value="ECO:0007669"/>
    <property type="project" value="TreeGrafter"/>
</dbReference>
<dbReference type="AlphaFoldDB" id="A0AAE1KQ45"/>